<reference evidence="2 3" key="1">
    <citation type="submission" date="2014-07" db="EMBL/GenBank/DDBJ databases">
        <title>Draft Genome Sequences of Environmental Pseudomonas syringae strains.</title>
        <authorList>
            <person name="Baltrus D.A."/>
            <person name="Berge O."/>
            <person name="Morris C."/>
        </authorList>
    </citation>
    <scope>NUCLEOTIDE SEQUENCE [LARGE SCALE GENOMIC DNA]</scope>
    <source>
        <strain evidence="2 3">GAW0119</strain>
    </source>
</reference>
<accession>A0A085VGC7</accession>
<dbReference type="RefSeq" id="WP_032629544.1">
    <property type="nucleotide sequence ID" value="NZ_JPQU01000044.1"/>
</dbReference>
<evidence type="ECO:0000313" key="3">
    <source>
        <dbReference type="Proteomes" id="UP000028631"/>
    </source>
</evidence>
<dbReference type="Proteomes" id="UP000028631">
    <property type="component" value="Unassembled WGS sequence"/>
</dbReference>
<dbReference type="NCBIfam" id="TIGR03082">
    <property type="entry name" value="Gneg_AbrB_dup"/>
    <property type="match status" value="2"/>
</dbReference>
<proteinExistence type="predicted"/>
<protein>
    <submittedName>
        <fullName evidence="2">Membrane protein</fullName>
    </submittedName>
</protein>
<feature type="transmembrane region" description="Helical" evidence="1">
    <location>
        <begin position="96"/>
        <end position="115"/>
    </location>
</feature>
<feature type="transmembrane region" description="Helical" evidence="1">
    <location>
        <begin position="194"/>
        <end position="211"/>
    </location>
</feature>
<evidence type="ECO:0000256" key="1">
    <source>
        <dbReference type="SAM" id="Phobius"/>
    </source>
</evidence>
<evidence type="ECO:0000313" key="2">
    <source>
        <dbReference type="EMBL" id="KFE54490.1"/>
    </source>
</evidence>
<feature type="transmembrane region" description="Helical" evidence="1">
    <location>
        <begin position="39"/>
        <end position="59"/>
    </location>
</feature>
<feature type="transmembrane region" description="Helical" evidence="1">
    <location>
        <begin position="156"/>
        <end position="174"/>
    </location>
</feature>
<feature type="transmembrane region" description="Helical" evidence="1">
    <location>
        <begin position="223"/>
        <end position="251"/>
    </location>
</feature>
<sequence length="362" mass="38078">MSRAAGFSLNTLPKSLQWFALILCAGVAGQLLKYWQMPAALFLGPMLVAIGFGVMGANIRVHKNFFRLGQGTVGVLIAHSMTMAVLITALHSWHVMLFATVLTVLLSAAVGLGLVRFGGIAGSTAAWGTSPGAASAMVAMSEDYGADSRVVATMQYVRVVCVVVIGAIVSRMIGVEGGATETHSADVALKGMNLLNFGLSLAVIVFGVLVANKIPAGALMGPLLIGGALQLSGLLQITLPVWMLTLAYASIGAYVGLRFDRPTIAYVWRRLPAMILGSLILIVLCALSAWLIAVMLDKDYLSVYLATSPGGLDAMAIIAIDTHSDVGFVLAMQTLRLVGVVLTGAFLARQIIRLTDKRLPSH</sequence>
<keyword evidence="1" id="KW-1133">Transmembrane helix</keyword>
<dbReference type="PATRIC" id="fig|317.175.peg.3308"/>
<dbReference type="InterPro" id="IPR017516">
    <property type="entry name" value="AbrB_dup"/>
</dbReference>
<dbReference type="GO" id="GO:0010468">
    <property type="term" value="P:regulation of gene expression"/>
    <property type="evidence" value="ECO:0007669"/>
    <property type="project" value="InterPro"/>
</dbReference>
<dbReference type="PANTHER" id="PTHR38457">
    <property type="entry name" value="REGULATOR ABRB-RELATED"/>
    <property type="match status" value="1"/>
</dbReference>
<dbReference type="PANTHER" id="PTHR38457:SF1">
    <property type="entry name" value="REGULATOR ABRB-RELATED"/>
    <property type="match status" value="1"/>
</dbReference>
<feature type="transmembrane region" description="Helical" evidence="1">
    <location>
        <begin position="271"/>
        <end position="294"/>
    </location>
</feature>
<gene>
    <name evidence="2" type="ORF">IV01_15885</name>
</gene>
<keyword evidence="1" id="KW-0472">Membrane</keyword>
<feature type="transmembrane region" description="Helical" evidence="1">
    <location>
        <begin position="71"/>
        <end position="90"/>
    </location>
</feature>
<dbReference type="PIRSF" id="PIRSF038991">
    <property type="entry name" value="Protein_AbrB"/>
    <property type="match status" value="1"/>
</dbReference>
<name>A0A085VGC7_PSESX</name>
<feature type="transmembrane region" description="Helical" evidence="1">
    <location>
        <begin position="326"/>
        <end position="348"/>
    </location>
</feature>
<organism evidence="2 3">
    <name type="scientific">Pseudomonas syringae</name>
    <dbReference type="NCBI Taxonomy" id="317"/>
    <lineage>
        <taxon>Bacteria</taxon>
        <taxon>Pseudomonadati</taxon>
        <taxon>Pseudomonadota</taxon>
        <taxon>Gammaproteobacteria</taxon>
        <taxon>Pseudomonadales</taxon>
        <taxon>Pseudomonadaceae</taxon>
        <taxon>Pseudomonas</taxon>
    </lineage>
</organism>
<dbReference type="EMBL" id="JPQU01000044">
    <property type="protein sequence ID" value="KFE54490.1"/>
    <property type="molecule type" value="Genomic_DNA"/>
</dbReference>
<keyword evidence="3" id="KW-1185">Reference proteome</keyword>
<dbReference type="Pfam" id="PF05145">
    <property type="entry name" value="AbrB"/>
    <property type="match status" value="1"/>
</dbReference>
<comment type="caution">
    <text evidence="2">The sequence shown here is derived from an EMBL/GenBank/DDBJ whole genome shotgun (WGS) entry which is preliminary data.</text>
</comment>
<dbReference type="GO" id="GO:0016020">
    <property type="term" value="C:membrane"/>
    <property type="evidence" value="ECO:0007669"/>
    <property type="project" value="InterPro"/>
</dbReference>
<keyword evidence="1" id="KW-0812">Transmembrane</keyword>
<dbReference type="AlphaFoldDB" id="A0A085VGC7"/>
<dbReference type="InterPro" id="IPR007820">
    <property type="entry name" value="AbrB_fam"/>
</dbReference>